<feature type="region of interest" description="Disordered" evidence="1">
    <location>
        <begin position="27"/>
        <end position="46"/>
    </location>
</feature>
<gene>
    <name evidence="3" type="ORF">NCTC11388_01268</name>
</gene>
<dbReference type="Proteomes" id="UP000254893">
    <property type="component" value="Unassembled WGS sequence"/>
</dbReference>
<dbReference type="EMBL" id="UGYW01000002">
    <property type="protein sequence ID" value="SUJ03454.1"/>
    <property type="molecule type" value="Genomic_DNA"/>
</dbReference>
<reference evidence="3 4" key="1">
    <citation type="submission" date="2018-06" db="EMBL/GenBank/DDBJ databases">
        <authorList>
            <consortium name="Pathogen Informatics"/>
            <person name="Doyle S."/>
        </authorList>
    </citation>
    <scope>NUCLEOTIDE SEQUENCE [LARGE SCALE GENOMIC DNA]</scope>
    <source>
        <strain evidence="3 4">NCTC11388</strain>
    </source>
</reference>
<evidence type="ECO:0000313" key="4">
    <source>
        <dbReference type="Proteomes" id="UP000254893"/>
    </source>
</evidence>
<sequence>MKIIKMLSASAMLLILLSGCQNNNTPAKVTSAEETSPVKPAALPGTVKKGDHVPSELVCMVNDAYMGKEQIKVAYEGKTYYGCCNMCKERIPKDAAVRTAIDPQTMKTVDKASAYIVMIGDNGEVAYFESKQTYDQFQEKQQN</sequence>
<proteinExistence type="predicted"/>
<organism evidence="3 4">
    <name type="scientific">Sphingobacterium spiritivorum</name>
    <name type="common">Flavobacterium spiritivorum</name>
    <dbReference type="NCBI Taxonomy" id="258"/>
    <lineage>
        <taxon>Bacteria</taxon>
        <taxon>Pseudomonadati</taxon>
        <taxon>Bacteroidota</taxon>
        <taxon>Sphingobacteriia</taxon>
        <taxon>Sphingobacteriales</taxon>
        <taxon>Sphingobacteriaceae</taxon>
        <taxon>Sphingobacterium</taxon>
    </lineage>
</organism>
<evidence type="ECO:0000256" key="2">
    <source>
        <dbReference type="SAM" id="SignalP"/>
    </source>
</evidence>
<accession>A0A380BNW9</accession>
<dbReference type="PROSITE" id="PS51257">
    <property type="entry name" value="PROKAR_LIPOPROTEIN"/>
    <property type="match status" value="1"/>
</dbReference>
<protein>
    <recommendedName>
        <fullName evidence="5">TRASH transcription regulator C-terminal archaeal domain-containing protein</fullName>
    </recommendedName>
</protein>
<dbReference type="AlphaFoldDB" id="A0A380BNW9"/>
<feature type="chain" id="PRO_5016772796" description="TRASH transcription regulator C-terminal archaeal domain-containing protein" evidence="2">
    <location>
        <begin position="24"/>
        <end position="143"/>
    </location>
</feature>
<dbReference type="RefSeq" id="WP_115169497.1">
    <property type="nucleotide sequence ID" value="NZ_UGYW01000002.1"/>
</dbReference>
<feature type="signal peptide" evidence="2">
    <location>
        <begin position="1"/>
        <end position="23"/>
    </location>
</feature>
<evidence type="ECO:0000256" key="1">
    <source>
        <dbReference type="SAM" id="MobiDB-lite"/>
    </source>
</evidence>
<evidence type="ECO:0008006" key="5">
    <source>
        <dbReference type="Google" id="ProtNLM"/>
    </source>
</evidence>
<name>A0A380BNW9_SPHSI</name>
<evidence type="ECO:0000313" key="3">
    <source>
        <dbReference type="EMBL" id="SUJ03454.1"/>
    </source>
</evidence>
<keyword evidence="2" id="KW-0732">Signal</keyword>